<feature type="region of interest" description="Disordered" evidence="2">
    <location>
        <begin position="542"/>
        <end position="565"/>
    </location>
</feature>
<dbReference type="AGR" id="RGD:1562557"/>
<feature type="region of interest" description="Disordered" evidence="2">
    <location>
        <begin position="1"/>
        <end position="79"/>
    </location>
</feature>
<feature type="compositionally biased region" description="Polar residues" evidence="2">
    <location>
        <begin position="596"/>
        <end position="605"/>
    </location>
</feature>
<dbReference type="RGD" id="1562557">
    <property type="gene designation" value="Zfp839"/>
</dbReference>
<dbReference type="GeneTree" id="ENSGT00390000002751"/>
<feature type="compositionally biased region" description="Basic and acidic residues" evidence="2">
    <location>
        <begin position="551"/>
        <end position="565"/>
    </location>
</feature>
<reference evidence="4" key="2">
    <citation type="submission" date="2025-08" db="UniProtKB">
        <authorList>
            <consortium name="Ensembl"/>
        </authorList>
    </citation>
    <scope>IDENTIFICATION</scope>
    <source>
        <strain evidence="4">Brown Norway</strain>
    </source>
</reference>
<dbReference type="STRING" id="10116.ENSRNOP00000051456"/>
<evidence type="ECO:0000313" key="5">
    <source>
        <dbReference type="Proteomes" id="UP000002494"/>
    </source>
</evidence>
<feature type="compositionally biased region" description="Polar residues" evidence="2">
    <location>
        <begin position="406"/>
        <end position="428"/>
    </location>
</feature>
<dbReference type="PANTHER" id="PTHR16116:SF5">
    <property type="entry name" value="ZINC FINGER PROTEIN 839"/>
    <property type="match status" value="1"/>
</dbReference>
<feature type="compositionally biased region" description="Low complexity" evidence="2">
    <location>
        <begin position="122"/>
        <end position="132"/>
    </location>
</feature>
<dbReference type="InterPro" id="IPR031885">
    <property type="entry name" value="DUF4764"/>
</dbReference>
<keyword evidence="5" id="KW-1185">Reference proteome</keyword>
<dbReference type="VEuPathDB" id="HostDB:ENSRNOG00000031661"/>
<dbReference type="PANTHER" id="PTHR16116">
    <property type="entry name" value="ZINC FINGER PROTEIN 839"/>
    <property type="match status" value="1"/>
</dbReference>
<dbReference type="PaxDb" id="10116-ENSRNOP00000051456"/>
<dbReference type="IntAct" id="F1M2B6">
    <property type="interactions" value="1"/>
</dbReference>
<dbReference type="OMA" id="CQDYLSG"/>
<dbReference type="PROSITE" id="PS50157">
    <property type="entry name" value="ZINC_FINGER_C2H2_2"/>
    <property type="match status" value="1"/>
</dbReference>
<reference evidence="4" key="1">
    <citation type="submission" date="2024-01" db="EMBL/GenBank/DDBJ databases">
        <title>GRCr8: a new rat reference genome assembly contstructed from accurate long reads and long range scaffolding.</title>
        <authorList>
            <person name="Doris P.A."/>
            <person name="Kalbfleisch T."/>
            <person name="Li K."/>
            <person name="Howe K."/>
            <person name="Wood J."/>
        </authorList>
    </citation>
    <scope>NUCLEOTIDE SEQUENCE [LARGE SCALE GENOMIC DNA]</scope>
    <source>
        <strain evidence="4">Brown Norway</strain>
    </source>
</reference>
<evidence type="ECO:0000313" key="6">
    <source>
        <dbReference type="RGD" id="1562557"/>
    </source>
</evidence>
<dbReference type="OrthoDB" id="5981545at2759"/>
<feature type="region of interest" description="Disordered" evidence="2">
    <location>
        <begin position="696"/>
        <end position="734"/>
    </location>
</feature>
<name>F1M2B6_RAT</name>
<feature type="domain" description="C2H2-type" evidence="3">
    <location>
        <begin position="292"/>
        <end position="322"/>
    </location>
</feature>
<dbReference type="eggNOG" id="ENOG502RIPD">
    <property type="taxonomic scope" value="Eukaryota"/>
</dbReference>
<dbReference type="Proteomes" id="UP000002494">
    <property type="component" value="Chromosome 6"/>
</dbReference>
<keyword evidence="1" id="KW-0862">Zinc</keyword>
<accession>F1M2B6</accession>
<evidence type="ECO:0000256" key="2">
    <source>
        <dbReference type="SAM" id="MobiDB-lite"/>
    </source>
</evidence>
<dbReference type="AlphaFoldDB" id="F1M2B6"/>
<dbReference type="Ensembl" id="ENSRNOT00000051685.7">
    <property type="protein sequence ID" value="ENSRNOP00000051456.6"/>
    <property type="gene ID" value="ENSRNOG00000031661.7"/>
</dbReference>
<reference evidence="4" key="3">
    <citation type="submission" date="2025-09" db="UniProtKB">
        <authorList>
            <consortium name="Ensembl"/>
        </authorList>
    </citation>
    <scope>IDENTIFICATION</scope>
    <source>
        <strain evidence="4">Brown Norway</strain>
    </source>
</reference>
<keyword evidence="1" id="KW-0479">Metal-binding</keyword>
<evidence type="ECO:0000313" key="4">
    <source>
        <dbReference type="Ensembl" id="ENSRNOP00000051456.6"/>
    </source>
</evidence>
<dbReference type="Pfam" id="PF15961">
    <property type="entry name" value="DUF4764"/>
    <property type="match status" value="1"/>
</dbReference>
<protein>
    <submittedName>
        <fullName evidence="4">Zinc finger protein 839</fullName>
    </submittedName>
</protein>
<proteinExistence type="predicted"/>
<feature type="region of interest" description="Disordered" evidence="2">
    <location>
        <begin position="379"/>
        <end position="438"/>
    </location>
</feature>
<keyword evidence="1" id="KW-0863">Zinc-finger</keyword>
<dbReference type="ExpressionAtlas" id="F1M2B6">
    <property type="expression patterns" value="baseline and differential"/>
</dbReference>
<dbReference type="InParanoid" id="F1M2B6"/>
<feature type="compositionally biased region" description="Polar residues" evidence="2">
    <location>
        <begin position="112"/>
        <end position="121"/>
    </location>
</feature>
<sequence length="922" mass="98499">MAGAEPEPGEVGGSGSTLPGRSHGTVRLAPLDPEQLQRVLKQVTRAQPPPSVLSDAGRRLPDGARQTAQQRGPGAEAPRLLTPQELEAICVKVSGDTKIKERAMPPLATIQPKTVRQSQLPGGSSSMGVSASSPQLLRVQALGRTESQPRTCRGSLQPPAPQALVQRVSKRVKAHRTAHGRGITLSPVAASGPHTLAAVSSGSARLLISSLHTAHTEKSKKSLRVRTRSGRVSRPPRYKARDYKFIKTEDLAEGHLSDSDDYSELSVEEEEELREKPAFLDLEVCALRPKAFKCQVCEKSYIGKGGLARHCKLNPDHCQLQPEALLCGKANGSPTLGCSDSKTRGLACLKPSIPATHCMEEAGSAWPTLQNGEPVEVEETLVPEPQNRSPSALLRPEKYLKPKSGNWESQAEFSTASLQESRAVQPNSHPAGPSGLSVSRGAELREALRQCGREELLGLVLPQLAQAVTLYELLLVKVEKSPRTKPFFPAVYKEFEQLYDVVKRMCQDYLSSSGACSQEPLEINNDEVARSLGITEFLRKKETPKCSSQETEGKLEEGSGRKRERELGALATGEGLATVKKPRTVALPTDVPEYLPSTSGCQQKSKSSRAPAISKGSEPAATECSLCSEGSCREMVPDSDGNGPPVGQRHPVMAPDDFEARNSSADPTLVCQDVSGSVLHSLVAEPRGMPAARESVFSEETAPEHTIDEDSVALRKSNSVCDTPSLGGRVELRESGTAEAGDLRETDQTHLSGQQAIPSHALLAEAAAVPLHSILPANTLPAACVSKIVPEPEPVLHPGPGGSLCTSGDPRVGSDAGDISQLLSRMETHGQRETETAAAIGEPLAFDISDVCQEVLSQGQEQIFIRTSNGFILSYPSTIVSQEEDSVIVTNATGSILRFGPPEGVTLEAMEAFLTVEAECSQ</sequence>
<evidence type="ECO:0000259" key="3">
    <source>
        <dbReference type="PROSITE" id="PS50157"/>
    </source>
</evidence>
<evidence type="ECO:0000256" key="1">
    <source>
        <dbReference type="PROSITE-ProRule" id="PRU00042"/>
    </source>
</evidence>
<organism evidence="4 5">
    <name type="scientific">Rattus norvegicus</name>
    <name type="common">Rat</name>
    <dbReference type="NCBI Taxonomy" id="10116"/>
    <lineage>
        <taxon>Eukaryota</taxon>
        <taxon>Metazoa</taxon>
        <taxon>Chordata</taxon>
        <taxon>Craniata</taxon>
        <taxon>Vertebrata</taxon>
        <taxon>Euteleostomi</taxon>
        <taxon>Mammalia</taxon>
        <taxon>Eutheria</taxon>
        <taxon>Euarchontoglires</taxon>
        <taxon>Glires</taxon>
        <taxon>Rodentia</taxon>
        <taxon>Myomorpha</taxon>
        <taxon>Muroidea</taxon>
        <taxon>Muridae</taxon>
        <taxon>Murinae</taxon>
        <taxon>Rattus</taxon>
    </lineage>
</organism>
<dbReference type="Reactome" id="R-RNO-212436">
    <property type="pathway name" value="Generic Transcription Pathway"/>
</dbReference>
<dbReference type="FunCoup" id="F1M2B6">
    <property type="interactions" value="1425"/>
</dbReference>
<dbReference type="GO" id="GO:0008270">
    <property type="term" value="F:zinc ion binding"/>
    <property type="evidence" value="ECO:0007669"/>
    <property type="project" value="UniProtKB-KW"/>
</dbReference>
<feature type="region of interest" description="Disordered" evidence="2">
    <location>
        <begin position="112"/>
        <end position="132"/>
    </location>
</feature>
<dbReference type="Bgee" id="ENSRNOG00000031661">
    <property type="expression patterns" value="Expressed in ovary and 19 other cell types or tissues"/>
</dbReference>
<feature type="region of interest" description="Disordered" evidence="2">
    <location>
        <begin position="596"/>
        <end position="616"/>
    </location>
</feature>
<dbReference type="InterPro" id="IPR013087">
    <property type="entry name" value="Znf_C2H2_type"/>
</dbReference>
<dbReference type="InterPro" id="IPR039946">
    <property type="entry name" value="ZN839"/>
</dbReference>
<gene>
    <name evidence="4 6" type="primary">Zfp839</name>
</gene>